<evidence type="ECO:0000256" key="9">
    <source>
        <dbReference type="SAM" id="MobiDB-lite"/>
    </source>
</evidence>
<keyword evidence="12" id="KW-1185">Reference proteome</keyword>
<dbReference type="PANTHER" id="PTHR10333:SF42">
    <property type="entry name" value="INHIBITOR OF GROWTH PROTEIN 5"/>
    <property type="match status" value="1"/>
</dbReference>
<keyword evidence="7" id="KW-0539">Nucleus</keyword>
<feature type="compositionally biased region" description="Basic residues" evidence="9">
    <location>
        <begin position="113"/>
        <end position="129"/>
    </location>
</feature>
<dbReference type="GO" id="GO:0008270">
    <property type="term" value="F:zinc ion binding"/>
    <property type="evidence" value="ECO:0007669"/>
    <property type="project" value="UniProtKB-KW"/>
</dbReference>
<evidence type="ECO:0000256" key="6">
    <source>
        <dbReference type="ARBA" id="ARBA00022853"/>
    </source>
</evidence>
<evidence type="ECO:0000256" key="8">
    <source>
        <dbReference type="PIRSR" id="PIRSR628651-50"/>
    </source>
</evidence>
<keyword evidence="5" id="KW-0862">Zinc</keyword>
<feature type="domain" description="Zinc finger PHD-type" evidence="10">
    <location>
        <begin position="164"/>
        <end position="230"/>
    </location>
</feature>
<dbReference type="InterPro" id="IPR024610">
    <property type="entry name" value="ING_N_histone-binding"/>
</dbReference>
<dbReference type="PANTHER" id="PTHR10333">
    <property type="entry name" value="INHIBITOR OF GROWTH PROTEIN"/>
    <property type="match status" value="1"/>
</dbReference>
<dbReference type="InterPro" id="IPR028651">
    <property type="entry name" value="ING_fam"/>
</dbReference>
<keyword evidence="3" id="KW-0479">Metal-binding</keyword>
<dbReference type="AlphaFoldDB" id="A0A915DI52"/>
<feature type="region of interest" description="Disordered" evidence="9">
    <location>
        <begin position="108"/>
        <end position="141"/>
    </location>
</feature>
<feature type="site" description="Histone H3K4me3 binding" evidence="8">
    <location>
        <position position="175"/>
    </location>
</feature>
<proteinExistence type="inferred from homology"/>
<evidence type="ECO:0000313" key="13">
    <source>
        <dbReference type="WBParaSite" id="jg19732"/>
    </source>
</evidence>
<reference evidence="13" key="1">
    <citation type="submission" date="2022-11" db="UniProtKB">
        <authorList>
            <consortium name="WormBaseParasite"/>
        </authorList>
    </citation>
    <scope>IDENTIFICATION</scope>
</reference>
<dbReference type="GO" id="GO:0006355">
    <property type="term" value="P:regulation of DNA-templated transcription"/>
    <property type="evidence" value="ECO:0007669"/>
    <property type="project" value="TreeGrafter"/>
</dbReference>
<dbReference type="FunFam" id="3.30.40.10:FF:000016">
    <property type="entry name" value="Inhibitor of growth protein"/>
    <property type="match status" value="1"/>
</dbReference>
<dbReference type="SMART" id="SM00249">
    <property type="entry name" value="PHD"/>
    <property type="match status" value="1"/>
</dbReference>
<dbReference type="InterPro" id="IPR013083">
    <property type="entry name" value="Znf_RING/FYVE/PHD"/>
</dbReference>
<organism evidence="12 13">
    <name type="scientific">Ditylenchus dipsaci</name>
    <dbReference type="NCBI Taxonomy" id="166011"/>
    <lineage>
        <taxon>Eukaryota</taxon>
        <taxon>Metazoa</taxon>
        <taxon>Ecdysozoa</taxon>
        <taxon>Nematoda</taxon>
        <taxon>Chromadorea</taxon>
        <taxon>Rhabditida</taxon>
        <taxon>Tylenchina</taxon>
        <taxon>Tylenchomorpha</taxon>
        <taxon>Sphaerularioidea</taxon>
        <taxon>Anguinidae</taxon>
        <taxon>Anguininae</taxon>
        <taxon>Ditylenchus</taxon>
    </lineage>
</organism>
<evidence type="ECO:0000256" key="4">
    <source>
        <dbReference type="ARBA" id="ARBA00022771"/>
    </source>
</evidence>
<dbReference type="WBParaSite" id="jg19732">
    <property type="protein sequence ID" value="jg19732"/>
    <property type="gene ID" value="jg19732"/>
</dbReference>
<keyword evidence="4" id="KW-0863">Zinc-finger</keyword>
<dbReference type="GO" id="GO:0006325">
    <property type="term" value="P:chromatin organization"/>
    <property type="evidence" value="ECO:0007669"/>
    <property type="project" value="UniProtKB-KW"/>
</dbReference>
<evidence type="ECO:0000256" key="1">
    <source>
        <dbReference type="ARBA" id="ARBA00004123"/>
    </source>
</evidence>
<feature type="site" description="Histone H3K4me3 binding" evidence="8">
    <location>
        <position position="179"/>
    </location>
</feature>
<dbReference type="InterPro" id="IPR011011">
    <property type="entry name" value="Znf_FYVE_PHD"/>
</dbReference>
<dbReference type="SMART" id="SM01408">
    <property type="entry name" value="ING"/>
    <property type="match status" value="1"/>
</dbReference>
<feature type="site" description="Histone H3K4me3 binding" evidence="8">
    <location>
        <position position="187"/>
    </location>
</feature>
<dbReference type="InterPro" id="IPR001965">
    <property type="entry name" value="Znf_PHD"/>
</dbReference>
<evidence type="ECO:0000256" key="7">
    <source>
        <dbReference type="ARBA" id="ARBA00023242"/>
    </source>
</evidence>
<dbReference type="Gene3D" id="3.30.40.10">
    <property type="entry name" value="Zinc/RING finger domain, C3HC4 (zinc finger)"/>
    <property type="match status" value="1"/>
</dbReference>
<keyword evidence="6" id="KW-0156">Chromatin regulator</keyword>
<sequence>MVKTVKKNMLEIRQLDAHCQKLNHDAQIKVRQLISSWKNISKDARKKSFEALKGDFAKMKDLCDNKIRLSAQTYELVDKYIIRLDNDTAKFNSSVRKKLVDTQVTIDQEPESRKRKNTLTRKDNKKARDKKLDRVDGGDQQDIQSFASPAPLVDMPVDPNEPTYCICHQVSFGQMVMCDNKNCAIEWFHFQCVGLTTKPKAGGIVRGAPSSAEKRCLLTNRLTALCLICY</sequence>
<evidence type="ECO:0000256" key="5">
    <source>
        <dbReference type="ARBA" id="ARBA00022833"/>
    </source>
</evidence>
<dbReference type="Proteomes" id="UP000887574">
    <property type="component" value="Unplaced"/>
</dbReference>
<dbReference type="GO" id="GO:0005634">
    <property type="term" value="C:nucleus"/>
    <property type="evidence" value="ECO:0007669"/>
    <property type="project" value="UniProtKB-SubCell"/>
</dbReference>
<evidence type="ECO:0000259" key="10">
    <source>
        <dbReference type="SMART" id="SM00249"/>
    </source>
</evidence>
<comment type="subcellular location">
    <subcellularLocation>
        <location evidence="1">Nucleus</location>
    </subcellularLocation>
</comment>
<accession>A0A915DI52</accession>
<evidence type="ECO:0000313" key="12">
    <source>
        <dbReference type="Proteomes" id="UP000887574"/>
    </source>
</evidence>
<dbReference type="CDD" id="cd16859">
    <property type="entry name" value="ING_ING4_5"/>
    <property type="match status" value="1"/>
</dbReference>
<protein>
    <submittedName>
        <fullName evidence="13">Inhibitor of growth protein</fullName>
    </submittedName>
</protein>
<dbReference type="SUPFAM" id="SSF57903">
    <property type="entry name" value="FYVE/PHD zinc finger"/>
    <property type="match status" value="1"/>
</dbReference>
<comment type="similarity">
    <text evidence="2">Belongs to the ING family.</text>
</comment>
<feature type="domain" description="Inhibitor of growth protein N-terminal histone-binding" evidence="11">
    <location>
        <begin position="1"/>
        <end position="91"/>
    </location>
</feature>
<dbReference type="CDD" id="cd15505">
    <property type="entry name" value="PHD_ING"/>
    <property type="match status" value="1"/>
</dbReference>
<name>A0A915DI52_9BILA</name>
<evidence type="ECO:0000256" key="3">
    <source>
        <dbReference type="ARBA" id="ARBA00022723"/>
    </source>
</evidence>
<dbReference type="Pfam" id="PF12998">
    <property type="entry name" value="ING"/>
    <property type="match status" value="1"/>
</dbReference>
<evidence type="ECO:0000259" key="11">
    <source>
        <dbReference type="SMART" id="SM01408"/>
    </source>
</evidence>
<evidence type="ECO:0000256" key="2">
    <source>
        <dbReference type="ARBA" id="ARBA00010210"/>
    </source>
</evidence>
<feature type="site" description="Histone H3K4me3 binding" evidence="8">
    <location>
        <position position="164"/>
    </location>
</feature>
<dbReference type="Gene3D" id="6.10.140.1740">
    <property type="match status" value="1"/>
</dbReference>